<dbReference type="Pfam" id="PF00072">
    <property type="entry name" value="Response_reg"/>
    <property type="match status" value="1"/>
</dbReference>
<evidence type="ECO:0000256" key="1">
    <source>
        <dbReference type="PROSITE-ProRule" id="PRU00169"/>
    </source>
</evidence>
<evidence type="ECO:0000313" key="4">
    <source>
        <dbReference type="Proteomes" id="UP001500298"/>
    </source>
</evidence>
<dbReference type="InterPro" id="IPR052893">
    <property type="entry name" value="TCS_response_regulator"/>
</dbReference>
<dbReference type="SMART" id="SM00448">
    <property type="entry name" value="REC"/>
    <property type="match status" value="1"/>
</dbReference>
<sequence>MVSSVLLIDDNKTDNFINKRIIELAGFAQNIFVKQSAQEALTFLKENAEDHSDLPKIIFLDINMPVMNGFEFIQAFENCPAEVKNHCKIVVLSSSNSKMDVDQMSNSPYVIKYLIKPLSKDSLASLEESIQ</sequence>
<organism evidence="3 4">
    <name type="scientific">Algivirga pacifica</name>
    <dbReference type="NCBI Taxonomy" id="1162670"/>
    <lineage>
        <taxon>Bacteria</taxon>
        <taxon>Pseudomonadati</taxon>
        <taxon>Bacteroidota</taxon>
        <taxon>Cytophagia</taxon>
        <taxon>Cytophagales</taxon>
        <taxon>Flammeovirgaceae</taxon>
        <taxon>Algivirga</taxon>
    </lineage>
</organism>
<dbReference type="InterPro" id="IPR011006">
    <property type="entry name" value="CheY-like_superfamily"/>
</dbReference>
<dbReference type="PANTHER" id="PTHR44520:SF2">
    <property type="entry name" value="RESPONSE REGULATOR RCP1"/>
    <property type="match status" value="1"/>
</dbReference>
<proteinExistence type="predicted"/>
<evidence type="ECO:0000313" key="3">
    <source>
        <dbReference type="EMBL" id="GAA4819740.1"/>
    </source>
</evidence>
<keyword evidence="1" id="KW-0597">Phosphoprotein</keyword>
<dbReference type="PROSITE" id="PS50110">
    <property type="entry name" value="RESPONSE_REGULATORY"/>
    <property type="match status" value="1"/>
</dbReference>
<reference evidence="4" key="1">
    <citation type="journal article" date="2019" name="Int. J. Syst. Evol. Microbiol.">
        <title>The Global Catalogue of Microorganisms (GCM) 10K type strain sequencing project: providing services to taxonomists for standard genome sequencing and annotation.</title>
        <authorList>
            <consortium name="The Broad Institute Genomics Platform"/>
            <consortium name="The Broad Institute Genome Sequencing Center for Infectious Disease"/>
            <person name="Wu L."/>
            <person name="Ma J."/>
        </authorList>
    </citation>
    <scope>NUCLEOTIDE SEQUENCE [LARGE SCALE GENOMIC DNA]</scope>
    <source>
        <strain evidence="4">JCM 18326</strain>
    </source>
</reference>
<name>A0ABP9CUQ3_9BACT</name>
<dbReference type="Proteomes" id="UP001500298">
    <property type="component" value="Unassembled WGS sequence"/>
</dbReference>
<evidence type="ECO:0000259" key="2">
    <source>
        <dbReference type="PROSITE" id="PS50110"/>
    </source>
</evidence>
<feature type="modified residue" description="4-aspartylphosphate" evidence="1">
    <location>
        <position position="61"/>
    </location>
</feature>
<protein>
    <submittedName>
        <fullName evidence="3">Response regulator</fullName>
    </submittedName>
</protein>
<accession>A0ABP9CUQ3</accession>
<dbReference type="InterPro" id="IPR001789">
    <property type="entry name" value="Sig_transdc_resp-reg_receiver"/>
</dbReference>
<dbReference type="PANTHER" id="PTHR44520">
    <property type="entry name" value="RESPONSE REGULATOR RCP1-RELATED"/>
    <property type="match status" value="1"/>
</dbReference>
<comment type="caution">
    <text evidence="3">The sequence shown here is derived from an EMBL/GenBank/DDBJ whole genome shotgun (WGS) entry which is preliminary data.</text>
</comment>
<keyword evidence="4" id="KW-1185">Reference proteome</keyword>
<dbReference type="Gene3D" id="3.40.50.2300">
    <property type="match status" value="1"/>
</dbReference>
<dbReference type="SUPFAM" id="SSF52172">
    <property type="entry name" value="CheY-like"/>
    <property type="match status" value="1"/>
</dbReference>
<gene>
    <name evidence="3" type="ORF">GCM10023331_00160</name>
</gene>
<dbReference type="EMBL" id="BAABJX010000001">
    <property type="protein sequence ID" value="GAA4819740.1"/>
    <property type="molecule type" value="Genomic_DNA"/>
</dbReference>
<dbReference type="RefSeq" id="WP_345368364.1">
    <property type="nucleotide sequence ID" value="NZ_BAABJX010000001.1"/>
</dbReference>
<feature type="domain" description="Response regulatory" evidence="2">
    <location>
        <begin position="4"/>
        <end position="131"/>
    </location>
</feature>